<dbReference type="EMBL" id="ABXU01000032">
    <property type="protein sequence ID" value="EEB33726.1"/>
    <property type="molecule type" value="Genomic_DNA"/>
</dbReference>
<sequence>MIINLINKSKHFFHFPEKNYRAACDLHSAKSIKKQAYLY</sequence>
<evidence type="ECO:0000313" key="2">
    <source>
        <dbReference type="Proteomes" id="UP000003676"/>
    </source>
</evidence>
<dbReference type="AlphaFoldDB" id="B6WTH0"/>
<dbReference type="HOGENOM" id="CLU_3308564_0_0_7"/>
<evidence type="ECO:0000313" key="1">
    <source>
        <dbReference type="EMBL" id="EEB33726.1"/>
    </source>
</evidence>
<gene>
    <name evidence="1" type="ORF">DESPIG_01376</name>
</gene>
<dbReference type="Proteomes" id="UP000003676">
    <property type="component" value="Unassembled WGS sequence"/>
</dbReference>
<protein>
    <submittedName>
        <fullName evidence="1">Uncharacterized protein</fullName>
    </submittedName>
</protein>
<proteinExistence type="predicted"/>
<name>B6WTH0_9BACT</name>
<organism evidence="1 2">
    <name type="scientific">Desulfovibrio piger ATCC 29098</name>
    <dbReference type="NCBI Taxonomy" id="411464"/>
    <lineage>
        <taxon>Bacteria</taxon>
        <taxon>Pseudomonadati</taxon>
        <taxon>Thermodesulfobacteriota</taxon>
        <taxon>Desulfovibrionia</taxon>
        <taxon>Desulfovibrionales</taxon>
        <taxon>Desulfovibrionaceae</taxon>
        <taxon>Desulfovibrio</taxon>
    </lineage>
</organism>
<accession>B6WTH0</accession>
<reference evidence="1 2" key="1">
    <citation type="submission" date="2008-10" db="EMBL/GenBank/DDBJ databases">
        <title>Draft genome sequence of Desulvovibrio piger (ATCC 29098).</title>
        <authorList>
            <person name="Sudarsanam P."/>
            <person name="Ley R."/>
            <person name="Guruge J."/>
            <person name="Turnbaugh P.J."/>
            <person name="Mahowald M."/>
            <person name="Liep D."/>
            <person name="Gordon J."/>
        </authorList>
    </citation>
    <scope>NUCLEOTIDE SEQUENCE [LARGE SCALE GENOMIC DNA]</scope>
    <source>
        <strain evidence="1 2">ATCC 29098</strain>
    </source>
</reference>
<reference evidence="1 2" key="2">
    <citation type="submission" date="2008-10" db="EMBL/GenBank/DDBJ databases">
        <authorList>
            <person name="Fulton L."/>
            <person name="Clifton S."/>
            <person name="Fulton B."/>
            <person name="Xu J."/>
            <person name="Minx P."/>
            <person name="Pepin K.H."/>
            <person name="Johnson M."/>
            <person name="Bhonagiri V."/>
            <person name="Nash W.E."/>
            <person name="Mardis E.R."/>
            <person name="Wilson R.K."/>
        </authorList>
    </citation>
    <scope>NUCLEOTIDE SEQUENCE [LARGE SCALE GENOMIC DNA]</scope>
    <source>
        <strain evidence="1 2">ATCC 29098</strain>
    </source>
</reference>
<comment type="caution">
    <text evidence="1">The sequence shown here is derived from an EMBL/GenBank/DDBJ whole genome shotgun (WGS) entry which is preliminary data.</text>
</comment>